<dbReference type="AlphaFoldDB" id="A0A8B5VGV7"/>
<dbReference type="EMBL" id="VAJI01000023">
    <property type="protein sequence ID" value="TRB35974.1"/>
    <property type="molecule type" value="Genomic_DNA"/>
</dbReference>
<feature type="compositionally biased region" description="Polar residues" evidence="1">
    <location>
        <begin position="37"/>
        <end position="64"/>
    </location>
</feature>
<keyword evidence="3" id="KW-0489">Methyltransferase</keyword>
<dbReference type="EMBL" id="VAJB01000022">
    <property type="protein sequence ID" value="TRB73602.1"/>
    <property type="molecule type" value="Genomic_DNA"/>
</dbReference>
<protein>
    <submittedName>
        <fullName evidence="3">DNA methylase N-4/N-6</fullName>
    </submittedName>
</protein>
<organism evidence="3 4">
    <name type="scientific">Mannheimia haemolytica</name>
    <name type="common">Pasteurella haemolytica</name>
    <dbReference type="NCBI Taxonomy" id="75985"/>
    <lineage>
        <taxon>Bacteria</taxon>
        <taxon>Pseudomonadati</taxon>
        <taxon>Pseudomonadota</taxon>
        <taxon>Gammaproteobacteria</taxon>
        <taxon>Pasteurellales</taxon>
        <taxon>Pasteurellaceae</taxon>
        <taxon>Mannheimia</taxon>
    </lineage>
</organism>
<evidence type="ECO:0000313" key="2">
    <source>
        <dbReference type="EMBL" id="TRB35974.1"/>
    </source>
</evidence>
<evidence type="ECO:0000313" key="4">
    <source>
        <dbReference type="Proteomes" id="UP000315164"/>
    </source>
</evidence>
<keyword evidence="5" id="KW-1185">Reference proteome</keyword>
<dbReference type="GO" id="GO:0008168">
    <property type="term" value="F:methyltransferase activity"/>
    <property type="evidence" value="ECO:0007669"/>
    <property type="project" value="UniProtKB-KW"/>
</dbReference>
<keyword evidence="3" id="KW-0808">Transferase</keyword>
<dbReference type="GO" id="GO:0032259">
    <property type="term" value="P:methylation"/>
    <property type="evidence" value="ECO:0007669"/>
    <property type="project" value="UniProtKB-KW"/>
</dbReference>
<dbReference type="Proteomes" id="UP000315164">
    <property type="component" value="Unassembled WGS sequence"/>
</dbReference>
<evidence type="ECO:0000256" key="1">
    <source>
        <dbReference type="SAM" id="MobiDB-lite"/>
    </source>
</evidence>
<comment type="caution">
    <text evidence="3">The sequence shown here is derived from an EMBL/GenBank/DDBJ whole genome shotgun (WGS) entry which is preliminary data.</text>
</comment>
<proteinExistence type="predicted"/>
<reference evidence="4 5" key="1">
    <citation type="journal article" date="2019" name="Vet. Microbiol.">
        <title>Genetic characterization of susceptible and multi-drug resistant Mannheimia haemolytica isolated from high-risk stocker calves prior to and after antimicrobial metaphylaxis.</title>
        <authorList>
            <person name="Snyder E.R."/>
            <person name="Alvarez-Narvaez S."/>
            <person name="Credille B.C."/>
        </authorList>
    </citation>
    <scope>NUCLEOTIDE SEQUENCE [LARGE SCALE GENOMIC DNA]</scope>
    <source>
        <strain evidence="3 4">UGA-R5-128-1</strain>
        <strain evidence="2 5">UGA-R7-163-1</strain>
    </source>
</reference>
<feature type="region of interest" description="Disordered" evidence="1">
    <location>
        <begin position="36"/>
        <end position="77"/>
    </location>
</feature>
<dbReference type="Proteomes" id="UP000318394">
    <property type="component" value="Unassembled WGS sequence"/>
</dbReference>
<gene>
    <name evidence="3" type="ORF">FEA53_09875</name>
    <name evidence="2" type="ORF">FEB89_09975</name>
</gene>
<accession>A0A8B5VGV7</accession>
<sequence length="77" mass="8833">MHFMTTLTWYGKEEAVKKAKQTPYCLLRELPDFSHNIARQPTADSRQPTADSRQPTADSRQPTAQLLLKPYLKSSKI</sequence>
<evidence type="ECO:0000313" key="5">
    <source>
        <dbReference type="Proteomes" id="UP000318394"/>
    </source>
</evidence>
<name>A0A8B5VGV7_MANHA</name>
<evidence type="ECO:0000313" key="3">
    <source>
        <dbReference type="EMBL" id="TRB73602.1"/>
    </source>
</evidence>